<feature type="coiled-coil region" evidence="1">
    <location>
        <begin position="426"/>
        <end position="637"/>
    </location>
</feature>
<dbReference type="Proteomes" id="UP000054408">
    <property type="component" value="Unassembled WGS sequence"/>
</dbReference>
<feature type="coiled-coil region" evidence="1">
    <location>
        <begin position="68"/>
        <end position="102"/>
    </location>
</feature>
<dbReference type="RefSeq" id="XP_013760393.1">
    <property type="nucleotide sequence ID" value="XM_013904939.1"/>
</dbReference>
<dbReference type="AlphaFoldDB" id="A0A0L0D378"/>
<evidence type="ECO:0000256" key="2">
    <source>
        <dbReference type="SAM" id="MobiDB-lite"/>
    </source>
</evidence>
<feature type="region of interest" description="Disordered" evidence="2">
    <location>
        <begin position="697"/>
        <end position="778"/>
    </location>
</feature>
<feature type="compositionally biased region" description="Low complexity" evidence="2">
    <location>
        <begin position="731"/>
        <end position="742"/>
    </location>
</feature>
<keyword evidence="1" id="KW-0175">Coiled coil</keyword>
<protein>
    <submittedName>
        <fullName evidence="3">Uncharacterized protein</fullName>
    </submittedName>
</protein>
<sequence>MADALAAAQRDWMRERRTLQSQRDEYMREAMELRVRLASAATVSTAEAAAVAAAGEAAVRAAADAATIAEQAETIESLRAKVKALESRSAAQEDELALARRRADSRAAELDSLCTEFAASRSRYEELMESSAKLSQAVEVAAAEVEAAEAARIAAEERAAKAEREAADSAAALRAELDAVHRNMEQLQAAAEAAAAVPDLRRTLAAVEAERDMAMQEAKDVEKRQAAARRGWDDEREALKTQVLKAREDRFNQLGELKERLREARDEATAEAERRQELFRIFESKIAKLKAEKDTMVEATSENVRAQASQIQVLEAELDAVKRELTEATTAYAKDKETWLDANRDAEDQIARLNSLVGEAELARINHRDELAQAVADANAARADAARAAQVLASERDAAASALSAQIEASVLEARAIAAARERELLAELDAVRAEASANLQRAAATAKRQLAQSEAAAGAAAAKAAAAAAHRSAQALDVQQLNEQLAESRDNESVLQRHVVDAEAKLAAAAEAATEAKAHIARLELQLAREKRQALSSGGSSGAMSAGVPSARLRELESELHQAKAAAEAATADATAHKQSAERAAAEINEVRTLCDELQDALKTTRVAHAAAEEAAAAARAEAAEARAAAASARRAAVPRIPIEGGASDLTSVVREGHGSFAQFVQLRRELEQCQEHLRSAREENRALRAAAILQTQTQTQTQTQAQAPTSIRQPSPPQAARLSMRTRVAARPGGRPGRPATASVARPPRNRKPVRPPGAPMTARLGPRTARLTGSS</sequence>
<gene>
    <name evidence="3" type="ORF">AMSG_03056</name>
</gene>
<evidence type="ECO:0000313" key="4">
    <source>
        <dbReference type="Proteomes" id="UP000054408"/>
    </source>
</evidence>
<evidence type="ECO:0000313" key="3">
    <source>
        <dbReference type="EMBL" id="KNC46620.1"/>
    </source>
</evidence>
<keyword evidence="4" id="KW-1185">Reference proteome</keyword>
<dbReference type="EMBL" id="GL349443">
    <property type="protein sequence ID" value="KNC46620.1"/>
    <property type="molecule type" value="Genomic_DNA"/>
</dbReference>
<reference evidence="3 4" key="1">
    <citation type="submission" date="2010-05" db="EMBL/GenBank/DDBJ databases">
        <title>The Genome Sequence of Thecamonas trahens ATCC 50062.</title>
        <authorList>
            <consortium name="The Broad Institute Genome Sequencing Platform"/>
            <person name="Russ C."/>
            <person name="Cuomo C."/>
            <person name="Shea T."/>
            <person name="Young S.K."/>
            <person name="Zeng Q."/>
            <person name="Koehrsen M."/>
            <person name="Haas B."/>
            <person name="Borodovsky M."/>
            <person name="Guigo R."/>
            <person name="Alvarado L."/>
            <person name="Berlin A."/>
            <person name="Bochicchio J."/>
            <person name="Borenstein D."/>
            <person name="Chapman S."/>
            <person name="Chen Z."/>
            <person name="Freedman E."/>
            <person name="Gellesch M."/>
            <person name="Goldberg J."/>
            <person name="Griggs A."/>
            <person name="Gujja S."/>
            <person name="Heilman E."/>
            <person name="Heiman D."/>
            <person name="Hepburn T."/>
            <person name="Howarth C."/>
            <person name="Jen D."/>
            <person name="Larson L."/>
            <person name="Mehta T."/>
            <person name="Park D."/>
            <person name="Pearson M."/>
            <person name="Roberts A."/>
            <person name="Saif S."/>
            <person name="Shenoy N."/>
            <person name="Sisk P."/>
            <person name="Stolte C."/>
            <person name="Sykes S."/>
            <person name="Thomson T."/>
            <person name="Walk T."/>
            <person name="White J."/>
            <person name="Yandava C."/>
            <person name="Burger G."/>
            <person name="Gray M.W."/>
            <person name="Holland P.W.H."/>
            <person name="King N."/>
            <person name="Lang F.B.F."/>
            <person name="Roger A.J."/>
            <person name="Ruiz-Trillo I."/>
            <person name="Lander E."/>
            <person name="Nusbaum C."/>
        </authorList>
    </citation>
    <scope>NUCLEOTIDE SEQUENCE [LARGE SCALE GENOMIC DNA]</scope>
    <source>
        <strain evidence="3 4">ATCC 50062</strain>
    </source>
</reference>
<dbReference type="STRING" id="461836.A0A0L0D378"/>
<name>A0A0L0D378_THETB</name>
<evidence type="ECO:0000256" key="1">
    <source>
        <dbReference type="SAM" id="Coils"/>
    </source>
</evidence>
<feature type="compositionally biased region" description="Low complexity" evidence="2">
    <location>
        <begin position="697"/>
        <end position="709"/>
    </location>
</feature>
<feature type="coiled-coil region" evidence="1">
    <location>
        <begin position="665"/>
        <end position="692"/>
    </location>
</feature>
<proteinExistence type="predicted"/>
<organism evidence="3 4">
    <name type="scientific">Thecamonas trahens ATCC 50062</name>
    <dbReference type="NCBI Taxonomy" id="461836"/>
    <lineage>
        <taxon>Eukaryota</taxon>
        <taxon>Apusozoa</taxon>
        <taxon>Apusomonadida</taxon>
        <taxon>Apusomonadidae</taxon>
        <taxon>Thecamonas</taxon>
    </lineage>
</organism>
<feature type="coiled-coil region" evidence="1">
    <location>
        <begin position="131"/>
        <end position="363"/>
    </location>
</feature>
<accession>A0A0L0D378</accession>
<dbReference type="GeneID" id="25562692"/>